<organism evidence="1 2">
    <name type="scientific">Trifolium medium</name>
    <dbReference type="NCBI Taxonomy" id="97028"/>
    <lineage>
        <taxon>Eukaryota</taxon>
        <taxon>Viridiplantae</taxon>
        <taxon>Streptophyta</taxon>
        <taxon>Embryophyta</taxon>
        <taxon>Tracheophyta</taxon>
        <taxon>Spermatophyta</taxon>
        <taxon>Magnoliopsida</taxon>
        <taxon>eudicotyledons</taxon>
        <taxon>Gunneridae</taxon>
        <taxon>Pentapetalae</taxon>
        <taxon>rosids</taxon>
        <taxon>fabids</taxon>
        <taxon>Fabales</taxon>
        <taxon>Fabaceae</taxon>
        <taxon>Papilionoideae</taxon>
        <taxon>50 kb inversion clade</taxon>
        <taxon>NPAAA clade</taxon>
        <taxon>Hologalegina</taxon>
        <taxon>IRL clade</taxon>
        <taxon>Trifolieae</taxon>
        <taxon>Trifolium</taxon>
    </lineage>
</organism>
<dbReference type="AlphaFoldDB" id="A0A392NN25"/>
<comment type="caution">
    <text evidence="1">The sequence shown here is derived from an EMBL/GenBank/DDBJ whole genome shotgun (WGS) entry which is preliminary data.</text>
</comment>
<reference evidence="1 2" key="1">
    <citation type="journal article" date="2018" name="Front. Plant Sci.">
        <title>Red Clover (Trifolium pratense) and Zigzag Clover (T. medium) - A Picture of Genomic Similarities and Differences.</title>
        <authorList>
            <person name="Dluhosova J."/>
            <person name="Istvanek J."/>
            <person name="Nedelnik J."/>
            <person name="Repkova J."/>
        </authorList>
    </citation>
    <scope>NUCLEOTIDE SEQUENCE [LARGE SCALE GENOMIC DNA]</scope>
    <source>
        <strain evidence="2">cv. 10/8</strain>
        <tissue evidence="1">Leaf</tissue>
    </source>
</reference>
<evidence type="ECO:0000313" key="2">
    <source>
        <dbReference type="Proteomes" id="UP000265520"/>
    </source>
</evidence>
<proteinExistence type="predicted"/>
<sequence>MNSLRSFDFVVVCTFNFDPGGDKFSAAANYGGNRRIFSLLWLPWDRGKIAVCSFLSPVTDLRGTSSTPSLL</sequence>
<protein>
    <submittedName>
        <fullName evidence="1">Uncharacterized protein</fullName>
    </submittedName>
</protein>
<keyword evidence="2" id="KW-1185">Reference proteome</keyword>
<accession>A0A392NN25</accession>
<dbReference type="EMBL" id="LXQA010041603">
    <property type="protein sequence ID" value="MCH99874.1"/>
    <property type="molecule type" value="Genomic_DNA"/>
</dbReference>
<name>A0A392NN25_9FABA</name>
<evidence type="ECO:0000313" key="1">
    <source>
        <dbReference type="EMBL" id="MCH99874.1"/>
    </source>
</evidence>
<dbReference type="Proteomes" id="UP000265520">
    <property type="component" value="Unassembled WGS sequence"/>
</dbReference>